<gene>
    <name evidence="4" type="ORF">CPSG_10220</name>
</gene>
<reference evidence="5" key="2">
    <citation type="submission" date="2010-03" db="EMBL/GenBank/DDBJ databases">
        <title>The genome sequence of Coccidioides posadasii strain Silveira.</title>
        <authorList>
            <consortium name="The Broad Institute Genome Sequencing Center for Infectious Disease"/>
            <person name="Neafsey D."/>
            <person name="Orbach M."/>
            <person name="Henn M.R."/>
            <person name="Cole G.T."/>
            <person name="Galgiani J."/>
            <person name="Gardner M.J."/>
            <person name="Kirkland T.N."/>
            <person name="Taylor J.W."/>
            <person name="Young S.K."/>
            <person name="Zeng Q."/>
            <person name="Koehrsen M."/>
            <person name="Alvarado L."/>
            <person name="Berlin A."/>
            <person name="Borenstein D."/>
            <person name="Chapman S.B."/>
            <person name="Chen Z."/>
            <person name="Engels R."/>
            <person name="Freedman E."/>
            <person name="Gellesch M."/>
            <person name="Goldberg J."/>
            <person name="Griggs A."/>
            <person name="Gujja S."/>
            <person name="Heilman E."/>
            <person name="Heiman D."/>
            <person name="Howarth C."/>
            <person name="Jen D."/>
            <person name="Larson L."/>
            <person name="Mehta T."/>
            <person name="Neiman D."/>
            <person name="Park D."/>
            <person name="Pearson M."/>
            <person name="Richards J."/>
            <person name="Roberts A."/>
            <person name="Saif S."/>
            <person name="Shea T."/>
            <person name="Shenoy N."/>
            <person name="Sisk P."/>
            <person name="Stolte C."/>
            <person name="Sykes S."/>
            <person name="Walk T."/>
            <person name="White J."/>
            <person name="Yandava C."/>
            <person name="Haas B."/>
            <person name="Nusbaum C."/>
            <person name="Birren B."/>
        </authorList>
    </citation>
    <scope>NUCLEOTIDE SEQUENCE [LARGE SCALE GENOMIC DNA]</scope>
    <source>
        <strain evidence="5">RMSCC 757 / Silveira</strain>
    </source>
</reference>
<evidence type="ECO:0000313" key="5">
    <source>
        <dbReference type="Proteomes" id="UP000002497"/>
    </source>
</evidence>
<feature type="domain" description="SNF2 N-terminal" evidence="3">
    <location>
        <begin position="148"/>
        <end position="279"/>
    </location>
</feature>
<dbReference type="HOGENOM" id="CLU_750064_0_0_1"/>
<protein>
    <recommendedName>
        <fullName evidence="3">SNF2 N-terminal domain-containing protein</fullName>
    </recommendedName>
</protein>
<dbReference type="VEuPathDB" id="FungiDB:CPSG_10220"/>
<name>E9DK71_COCPS</name>
<keyword evidence="2" id="KW-0067">ATP-binding</keyword>
<sequence length="369" mass="41649">MDDHECDSTPAHIVVEQLVSRTTSAPTKNSEIQNEYLSASPSEIQKKCCSLDVEMINGDNTLPLDTGYEFLDKVTQLGPEPQTSDKNNTEQVDLVELIKPGRFQYEQMDSQTWQDFTSFFMLLQNENDSTDPTRKILIHGMLQDTPPHQLYCAFWMLLKDQGLEQGGFIADKMGIGKTMEVILYFVLGAWIIYNHLHIKQCHKNPAMANKHLPAVMDTEEGHKGPKQHHLRCLSQDMFPILCACVPDRVTAHCLSQPLQGAMLVVVLKGLLLPWAREWADSISGDSGNCLKLNLFIGHEDLTPTKIGNLGHTFIQTAQHAILRQHDLGPQQCYQHMFLTTPGSLSSHVMIPLHDIQKQDAQQLQWQAMI</sequence>
<dbReference type="OrthoDB" id="10422805at2759"/>
<reference evidence="5" key="1">
    <citation type="journal article" date="2010" name="Genome Res.">
        <title>Population genomic sequencing of Coccidioides fungi reveals recent hybridization and transposon control.</title>
        <authorList>
            <person name="Neafsey D.E."/>
            <person name="Barker B.M."/>
            <person name="Sharpton T.J."/>
            <person name="Stajich J.E."/>
            <person name="Park D.J."/>
            <person name="Whiston E."/>
            <person name="Hung C.-Y."/>
            <person name="McMahan C."/>
            <person name="White J."/>
            <person name="Sykes S."/>
            <person name="Heiman D."/>
            <person name="Young S."/>
            <person name="Zeng Q."/>
            <person name="Abouelleil A."/>
            <person name="Aftuck L."/>
            <person name="Bessette D."/>
            <person name="Brown A."/>
            <person name="FitzGerald M."/>
            <person name="Lui A."/>
            <person name="Macdonald J.P."/>
            <person name="Priest M."/>
            <person name="Orbach M.J."/>
            <person name="Galgiani J.N."/>
            <person name="Kirkland T.N."/>
            <person name="Cole G.T."/>
            <person name="Birren B.W."/>
            <person name="Henn M.R."/>
            <person name="Taylor J.W."/>
            <person name="Rounsley S.D."/>
        </authorList>
    </citation>
    <scope>NUCLEOTIDE SEQUENCE [LARGE SCALE GENOMIC DNA]</scope>
    <source>
        <strain evidence="5">RMSCC 757 / Silveira</strain>
    </source>
</reference>
<keyword evidence="1" id="KW-0547">Nucleotide-binding</keyword>
<dbReference type="STRING" id="443226.E9DK71"/>
<evidence type="ECO:0000256" key="2">
    <source>
        <dbReference type="ARBA" id="ARBA00022840"/>
    </source>
</evidence>
<dbReference type="GO" id="GO:0005524">
    <property type="term" value="F:ATP binding"/>
    <property type="evidence" value="ECO:0007669"/>
    <property type="project" value="InterPro"/>
</dbReference>
<keyword evidence="5" id="KW-1185">Reference proteome</keyword>
<dbReference type="EMBL" id="GL636536">
    <property type="protein sequence ID" value="EFW13187.1"/>
    <property type="molecule type" value="Genomic_DNA"/>
</dbReference>
<dbReference type="InterPro" id="IPR027417">
    <property type="entry name" value="P-loop_NTPase"/>
</dbReference>
<evidence type="ECO:0000256" key="1">
    <source>
        <dbReference type="ARBA" id="ARBA00022741"/>
    </source>
</evidence>
<dbReference type="Proteomes" id="UP000002497">
    <property type="component" value="Unassembled WGS sequence"/>
</dbReference>
<dbReference type="SUPFAM" id="SSF52540">
    <property type="entry name" value="P-loop containing nucleoside triphosphate hydrolases"/>
    <property type="match status" value="1"/>
</dbReference>
<dbReference type="Pfam" id="PF00176">
    <property type="entry name" value="SNF2-rel_dom"/>
    <property type="match status" value="1"/>
</dbReference>
<accession>E9DK71</accession>
<evidence type="ECO:0000313" key="4">
    <source>
        <dbReference type="EMBL" id="EFW13187.1"/>
    </source>
</evidence>
<evidence type="ECO:0000259" key="3">
    <source>
        <dbReference type="Pfam" id="PF00176"/>
    </source>
</evidence>
<organism evidence="5">
    <name type="scientific">Coccidioides posadasii (strain RMSCC 757 / Silveira)</name>
    <name type="common">Valley fever fungus</name>
    <dbReference type="NCBI Taxonomy" id="443226"/>
    <lineage>
        <taxon>Eukaryota</taxon>
        <taxon>Fungi</taxon>
        <taxon>Dikarya</taxon>
        <taxon>Ascomycota</taxon>
        <taxon>Pezizomycotina</taxon>
        <taxon>Eurotiomycetes</taxon>
        <taxon>Eurotiomycetidae</taxon>
        <taxon>Onygenales</taxon>
        <taxon>Onygenaceae</taxon>
        <taxon>Coccidioides</taxon>
    </lineage>
</organism>
<dbReference type="AlphaFoldDB" id="E9DK71"/>
<proteinExistence type="predicted"/>
<dbReference type="InterPro" id="IPR000330">
    <property type="entry name" value="SNF2_N"/>
</dbReference>